<name>A0ACD5AMN0_9ACTN</name>
<evidence type="ECO:0000313" key="1">
    <source>
        <dbReference type="EMBL" id="WWQ68462.1"/>
    </source>
</evidence>
<protein>
    <submittedName>
        <fullName evidence="1">Uncharacterized protein</fullName>
    </submittedName>
</protein>
<proteinExistence type="predicted"/>
<sequence length="93" mass="9024">MSPAALPSTVSVLARAALRGPLRPATVLAVARQALYLLPSGARTPLAVVVPGAVRVPAAVVLPPAAGSGPSRGSRPAPPGGWAAAGSRSGRCA</sequence>
<keyword evidence="2" id="KW-1185">Reference proteome</keyword>
<evidence type="ECO:0000313" key="2">
    <source>
        <dbReference type="Proteomes" id="UP001432251"/>
    </source>
</evidence>
<dbReference type="EMBL" id="CP146022">
    <property type="protein sequence ID" value="WWQ68462.1"/>
    <property type="molecule type" value="Genomic_DNA"/>
</dbReference>
<reference evidence="1" key="1">
    <citation type="journal article" date="2025" name="Int. J. Syst. Evol. Microbiol.">
        <title>Streptomyces citrinus sp. nov., with yellow diffusible pigment.</title>
        <authorList>
            <person name="He Y."/>
            <person name="Yang E."/>
            <person name="Xu J."/>
            <person name="Sun Y."/>
            <person name="Sun L."/>
        </authorList>
    </citation>
    <scope>NUCLEOTIDE SEQUENCE</scope>
    <source>
        <strain evidence="1">Q6</strain>
    </source>
</reference>
<gene>
    <name evidence="1" type="ORF">V2W30_37440</name>
</gene>
<accession>A0ACD5AMN0</accession>
<organism evidence="1 2">
    <name type="scientific">Streptomyces citrinus</name>
    <dbReference type="NCBI Taxonomy" id="3118173"/>
    <lineage>
        <taxon>Bacteria</taxon>
        <taxon>Bacillati</taxon>
        <taxon>Actinomycetota</taxon>
        <taxon>Actinomycetes</taxon>
        <taxon>Kitasatosporales</taxon>
        <taxon>Streptomycetaceae</taxon>
        <taxon>Streptomyces</taxon>
    </lineage>
</organism>
<dbReference type="Proteomes" id="UP001432251">
    <property type="component" value="Chromosome"/>
</dbReference>